<feature type="domain" description="Transcriptional repressor PaaX-like C-terminal" evidence="2">
    <location>
        <begin position="192"/>
        <end position="281"/>
    </location>
</feature>
<dbReference type="Proteomes" id="UP000633205">
    <property type="component" value="Unassembled WGS sequence"/>
</dbReference>
<dbReference type="Gene3D" id="1.10.10.10">
    <property type="entry name" value="Winged helix-like DNA-binding domain superfamily/Winged helix DNA-binding domain"/>
    <property type="match status" value="1"/>
</dbReference>
<proteinExistence type="predicted"/>
<dbReference type="InterPro" id="IPR013225">
    <property type="entry name" value="PaaX_C"/>
</dbReference>
<dbReference type="InterPro" id="IPR048846">
    <property type="entry name" value="PaaX-like_central"/>
</dbReference>
<evidence type="ECO:0000259" key="1">
    <source>
        <dbReference type="Pfam" id="PF07848"/>
    </source>
</evidence>
<dbReference type="PANTHER" id="PTHR30319">
    <property type="entry name" value="PHENYLACETIC ACID REGULATOR-RELATED TRANSCRIPTIONAL REPRESSOR"/>
    <property type="match status" value="1"/>
</dbReference>
<evidence type="ECO:0000313" key="4">
    <source>
        <dbReference type="EMBL" id="GGD41338.1"/>
    </source>
</evidence>
<protein>
    <submittedName>
        <fullName evidence="4">PaaX family transcriptional regulator</fullName>
    </submittedName>
</protein>
<sequence>MTTTETPLLPRFQQDPRSQQLLTVLLGDYWFAREDPIPSSALVELLSVFDVTPRAARAAIQRLAQRGFLRSEKNGRRTAYAVSPKSREQIEGHVRALFPPRVPAAWDGTWTLVAYSLPHEAREARRMLREQLRLRNFGNLYDALWIRPGDQTEQLMEMGRELDAIHPDQVTVFTGAQLPASMSARAVRAAFGLDDVAEAYRAFVSRWRLTAERVRELASGDPSGEDALRTRTSIMTDWRALRRRDPHLPRELLGEKFPAHEARDVCASVYDDLGPRAESVVRRILAPHDGDLAERVSHHTFAASDSLLGDA</sequence>
<dbReference type="RefSeq" id="WP_188712345.1">
    <property type="nucleotide sequence ID" value="NZ_BMHO01000001.1"/>
</dbReference>
<gene>
    <name evidence="4" type="primary">paaX</name>
    <name evidence="4" type="ORF">GCM10010915_22880</name>
</gene>
<dbReference type="PANTHER" id="PTHR30319:SF1">
    <property type="entry name" value="TRANSCRIPTIONAL REPRESSOR PAAX"/>
    <property type="match status" value="1"/>
</dbReference>
<feature type="domain" description="Transcriptional repressor PaaX-like central Cas2-like" evidence="3">
    <location>
        <begin position="104"/>
        <end position="180"/>
    </location>
</feature>
<evidence type="ECO:0000313" key="5">
    <source>
        <dbReference type="Proteomes" id="UP000633205"/>
    </source>
</evidence>
<reference evidence="4" key="1">
    <citation type="journal article" date="2014" name="Int. J. Syst. Evol. Microbiol.">
        <title>Complete genome sequence of Corynebacterium casei LMG S-19264T (=DSM 44701T), isolated from a smear-ripened cheese.</title>
        <authorList>
            <consortium name="US DOE Joint Genome Institute (JGI-PGF)"/>
            <person name="Walter F."/>
            <person name="Albersmeier A."/>
            <person name="Kalinowski J."/>
            <person name="Ruckert C."/>
        </authorList>
    </citation>
    <scope>NUCLEOTIDE SEQUENCE</scope>
    <source>
        <strain evidence="4">CGMCC 1.15152</strain>
    </source>
</reference>
<dbReference type="Pfam" id="PF07848">
    <property type="entry name" value="PaaX"/>
    <property type="match status" value="1"/>
</dbReference>
<dbReference type="InterPro" id="IPR011965">
    <property type="entry name" value="PaaX_trns_reg"/>
</dbReference>
<dbReference type="AlphaFoldDB" id="A0A916YDW3"/>
<accession>A0A916YDW3</accession>
<dbReference type="SUPFAM" id="SSF46785">
    <property type="entry name" value="Winged helix' DNA-binding domain"/>
    <property type="match status" value="1"/>
</dbReference>
<dbReference type="InterPro" id="IPR036388">
    <property type="entry name" value="WH-like_DNA-bd_sf"/>
</dbReference>
<dbReference type="EMBL" id="BMHO01000001">
    <property type="protein sequence ID" value="GGD41338.1"/>
    <property type="molecule type" value="Genomic_DNA"/>
</dbReference>
<feature type="domain" description="Transcriptional repressor PaaX-like N-terminal" evidence="1">
    <location>
        <begin position="21"/>
        <end position="84"/>
    </location>
</feature>
<evidence type="ECO:0000259" key="3">
    <source>
        <dbReference type="Pfam" id="PF20803"/>
    </source>
</evidence>
<dbReference type="PIRSF" id="PIRSF020623">
    <property type="entry name" value="PaaX"/>
    <property type="match status" value="1"/>
</dbReference>
<keyword evidence="5" id="KW-1185">Reference proteome</keyword>
<dbReference type="Gene3D" id="3.30.70.2650">
    <property type="match status" value="1"/>
</dbReference>
<dbReference type="Pfam" id="PF08223">
    <property type="entry name" value="PaaX_C"/>
    <property type="match status" value="1"/>
</dbReference>
<evidence type="ECO:0000259" key="2">
    <source>
        <dbReference type="Pfam" id="PF08223"/>
    </source>
</evidence>
<dbReference type="InterPro" id="IPR012906">
    <property type="entry name" value="PaaX-like_N"/>
</dbReference>
<dbReference type="Gene3D" id="1.20.58.1460">
    <property type="match status" value="1"/>
</dbReference>
<name>A0A916YDW3_9MICO</name>
<reference evidence="4" key="2">
    <citation type="submission" date="2020-09" db="EMBL/GenBank/DDBJ databases">
        <authorList>
            <person name="Sun Q."/>
            <person name="Zhou Y."/>
        </authorList>
    </citation>
    <scope>NUCLEOTIDE SEQUENCE</scope>
    <source>
        <strain evidence="4">CGMCC 1.15152</strain>
    </source>
</reference>
<dbReference type="InterPro" id="IPR036390">
    <property type="entry name" value="WH_DNA-bd_sf"/>
</dbReference>
<dbReference type="GO" id="GO:0006351">
    <property type="term" value="P:DNA-templated transcription"/>
    <property type="evidence" value="ECO:0007669"/>
    <property type="project" value="InterPro"/>
</dbReference>
<organism evidence="4 5">
    <name type="scientific">Microbacterium faecale</name>
    <dbReference type="NCBI Taxonomy" id="1804630"/>
    <lineage>
        <taxon>Bacteria</taxon>
        <taxon>Bacillati</taxon>
        <taxon>Actinomycetota</taxon>
        <taxon>Actinomycetes</taxon>
        <taxon>Micrococcales</taxon>
        <taxon>Microbacteriaceae</taxon>
        <taxon>Microbacterium</taxon>
    </lineage>
</organism>
<dbReference type="Pfam" id="PF20803">
    <property type="entry name" value="PaaX_M"/>
    <property type="match status" value="1"/>
</dbReference>
<comment type="caution">
    <text evidence="4">The sequence shown here is derived from an EMBL/GenBank/DDBJ whole genome shotgun (WGS) entry which is preliminary data.</text>
</comment>